<comment type="caution">
    <text evidence="9">The sequence shown here is derived from an EMBL/GenBank/DDBJ whole genome shotgun (WGS) entry which is preliminary data.</text>
</comment>
<dbReference type="SUPFAM" id="SSF48264">
    <property type="entry name" value="Cytochrome P450"/>
    <property type="match status" value="1"/>
</dbReference>
<evidence type="ECO:0000256" key="3">
    <source>
        <dbReference type="ARBA" id="ARBA00022723"/>
    </source>
</evidence>
<dbReference type="Gene3D" id="1.10.630.10">
    <property type="entry name" value="Cytochrome P450"/>
    <property type="match status" value="1"/>
</dbReference>
<evidence type="ECO:0000256" key="4">
    <source>
        <dbReference type="ARBA" id="ARBA00023002"/>
    </source>
</evidence>
<evidence type="ECO:0000256" key="8">
    <source>
        <dbReference type="SAM" id="MobiDB-lite"/>
    </source>
</evidence>
<organism evidence="9 10">
    <name type="scientific">Leucobacter weissii</name>
    <dbReference type="NCBI Taxonomy" id="1983706"/>
    <lineage>
        <taxon>Bacteria</taxon>
        <taxon>Bacillati</taxon>
        <taxon>Actinomycetota</taxon>
        <taxon>Actinomycetes</taxon>
        <taxon>Micrococcales</taxon>
        <taxon>Microbacteriaceae</taxon>
        <taxon>Leucobacter</taxon>
    </lineage>
</organism>
<proteinExistence type="inferred from homology"/>
<dbReference type="GO" id="GO:0004497">
    <property type="term" value="F:monooxygenase activity"/>
    <property type="evidence" value="ECO:0007669"/>
    <property type="project" value="UniProtKB-KW"/>
</dbReference>
<keyword evidence="4 7" id="KW-0560">Oxidoreductase</keyword>
<keyword evidence="10" id="KW-1185">Reference proteome</keyword>
<dbReference type="InterPro" id="IPR036396">
    <property type="entry name" value="Cyt_P450_sf"/>
</dbReference>
<dbReference type="EMBL" id="JAGDYM010000005">
    <property type="protein sequence ID" value="MBO1901329.1"/>
    <property type="molecule type" value="Genomic_DNA"/>
</dbReference>
<evidence type="ECO:0000313" key="9">
    <source>
        <dbReference type="EMBL" id="MBO1901329.1"/>
    </source>
</evidence>
<dbReference type="PANTHER" id="PTHR46696">
    <property type="entry name" value="P450, PUTATIVE (EUROFUNG)-RELATED"/>
    <property type="match status" value="1"/>
</dbReference>
<dbReference type="InterPro" id="IPR002397">
    <property type="entry name" value="Cyt_P450_B"/>
</dbReference>
<dbReference type="GO" id="GO:0005506">
    <property type="term" value="F:iron ion binding"/>
    <property type="evidence" value="ECO:0007669"/>
    <property type="project" value="InterPro"/>
</dbReference>
<evidence type="ECO:0000256" key="5">
    <source>
        <dbReference type="ARBA" id="ARBA00023004"/>
    </source>
</evidence>
<keyword evidence="5 7" id="KW-0408">Iron</keyword>
<dbReference type="PROSITE" id="PS00086">
    <property type="entry name" value="CYTOCHROME_P450"/>
    <property type="match status" value="1"/>
</dbReference>
<dbReference type="RefSeq" id="WP_208096813.1">
    <property type="nucleotide sequence ID" value="NZ_JAGDYM010000005.1"/>
</dbReference>
<evidence type="ECO:0000256" key="7">
    <source>
        <dbReference type="RuleBase" id="RU000461"/>
    </source>
</evidence>
<comment type="similarity">
    <text evidence="1 7">Belongs to the cytochrome P450 family.</text>
</comment>
<gene>
    <name evidence="9" type="ORF">J4H92_05135</name>
</gene>
<sequence>MTRTPFSQRRTEPYGPPALHRRLQAEQPVAHLDWTERGGDVWTIAKYEDVRAMLSDTRFSSDRSNPLHPGHQAYNPKSHQGRIIEMDPPAHSTQRGRVMGEFTVKKIAALRPSIEQIVDETIDAMIASGDRGDFVDLFSLPVPSTVIAKLLDVPEKDYDFFQDKAGVFADGTAPNEDRQQASMAIIDYIATLVDARIERPGDDIISRQLAAGASREEAIGLGHLLLIAGHETTSNMISLCVMVLLDRPELRRQLDEKPELIPGAVEELLRYFTIAETGGLRLAVEDLEVRGHTIPAGSVVYALTNTANRDPDVFPDPDRIDFTRGARNHVAFGFGPHQCLGQNVARLELVIVLEKLFARLPDLRLTAEVSELPFKEYSNFGIHELPVAW</sequence>
<reference evidence="9" key="1">
    <citation type="submission" date="2021-03" db="EMBL/GenBank/DDBJ databases">
        <title>Leucobacter chromiisoli sp. nov., isolated from chromium-containing soil of chemical plant.</title>
        <authorList>
            <person name="Xu Z."/>
        </authorList>
    </citation>
    <scope>NUCLEOTIDE SEQUENCE</scope>
    <source>
        <strain evidence="9">S27</strain>
    </source>
</reference>
<evidence type="ECO:0000256" key="1">
    <source>
        <dbReference type="ARBA" id="ARBA00010617"/>
    </source>
</evidence>
<dbReference type="GO" id="GO:0020037">
    <property type="term" value="F:heme binding"/>
    <property type="evidence" value="ECO:0007669"/>
    <property type="project" value="InterPro"/>
</dbReference>
<protein>
    <submittedName>
        <fullName evidence="9">Cytochrome P450</fullName>
    </submittedName>
</protein>
<dbReference type="Pfam" id="PF00067">
    <property type="entry name" value="p450"/>
    <property type="match status" value="1"/>
</dbReference>
<dbReference type="GO" id="GO:0016705">
    <property type="term" value="F:oxidoreductase activity, acting on paired donors, with incorporation or reduction of molecular oxygen"/>
    <property type="evidence" value="ECO:0007669"/>
    <property type="project" value="InterPro"/>
</dbReference>
<dbReference type="PRINTS" id="PR00385">
    <property type="entry name" value="P450"/>
</dbReference>
<dbReference type="PRINTS" id="PR00359">
    <property type="entry name" value="BP450"/>
</dbReference>
<evidence type="ECO:0000313" key="10">
    <source>
        <dbReference type="Proteomes" id="UP000664382"/>
    </source>
</evidence>
<dbReference type="CDD" id="cd11030">
    <property type="entry name" value="CYP105-like"/>
    <property type="match status" value="1"/>
</dbReference>
<dbReference type="PANTHER" id="PTHR46696:SF1">
    <property type="entry name" value="CYTOCHROME P450 YJIB-RELATED"/>
    <property type="match status" value="1"/>
</dbReference>
<keyword evidence="6 7" id="KW-0503">Monooxygenase</keyword>
<evidence type="ECO:0000256" key="6">
    <source>
        <dbReference type="ARBA" id="ARBA00023033"/>
    </source>
</evidence>
<name>A0A939S5G9_9MICO</name>
<keyword evidence="3 7" id="KW-0479">Metal-binding</keyword>
<evidence type="ECO:0000256" key="2">
    <source>
        <dbReference type="ARBA" id="ARBA00022617"/>
    </source>
</evidence>
<keyword evidence="2 7" id="KW-0349">Heme</keyword>
<dbReference type="Proteomes" id="UP000664382">
    <property type="component" value="Unassembled WGS sequence"/>
</dbReference>
<dbReference type="InterPro" id="IPR017972">
    <property type="entry name" value="Cyt_P450_CS"/>
</dbReference>
<dbReference type="InterPro" id="IPR001128">
    <property type="entry name" value="Cyt_P450"/>
</dbReference>
<accession>A0A939S5G9</accession>
<dbReference type="AlphaFoldDB" id="A0A939S5G9"/>
<feature type="region of interest" description="Disordered" evidence="8">
    <location>
        <begin position="1"/>
        <end position="21"/>
    </location>
</feature>
<dbReference type="FunFam" id="1.10.630.10:FF:000018">
    <property type="entry name" value="Cytochrome P450 monooxygenase"/>
    <property type="match status" value="1"/>
</dbReference>